<evidence type="ECO:0000313" key="2">
    <source>
        <dbReference type="Proteomes" id="UP000033551"/>
    </source>
</evidence>
<dbReference type="SUPFAM" id="SSF52540">
    <property type="entry name" value="P-loop containing nucleoside triphosphate hydrolases"/>
    <property type="match status" value="1"/>
</dbReference>
<dbReference type="PANTHER" id="PTHR24220:SF685">
    <property type="entry name" value="ABC TRANSPORTER RELATED"/>
    <property type="match status" value="1"/>
</dbReference>
<organism evidence="1 2">
    <name type="scientific">Streptomyces katrae</name>
    <dbReference type="NCBI Taxonomy" id="68223"/>
    <lineage>
        <taxon>Bacteria</taxon>
        <taxon>Bacillati</taxon>
        <taxon>Actinomycetota</taxon>
        <taxon>Actinomycetes</taxon>
        <taxon>Kitasatosporales</taxon>
        <taxon>Streptomycetaceae</taxon>
        <taxon>Streptomyces</taxon>
    </lineage>
</organism>
<dbReference type="EMBL" id="JZWV01000316">
    <property type="protein sequence ID" value="KJY34065.1"/>
    <property type="molecule type" value="Genomic_DNA"/>
</dbReference>
<keyword evidence="1" id="KW-0547">Nucleotide-binding</keyword>
<accession>A0A0F4JIQ6</accession>
<comment type="caution">
    <text evidence="1">The sequence shown here is derived from an EMBL/GenBank/DDBJ whole genome shotgun (WGS) entry which is preliminary data.</text>
</comment>
<proteinExistence type="predicted"/>
<dbReference type="PANTHER" id="PTHR24220">
    <property type="entry name" value="IMPORT ATP-BINDING PROTEIN"/>
    <property type="match status" value="1"/>
</dbReference>
<gene>
    <name evidence="1" type="ORF">VR44_12655</name>
</gene>
<dbReference type="AlphaFoldDB" id="A0A0F4JIQ6"/>
<protein>
    <submittedName>
        <fullName evidence="1">Peptide ABC transporter ATP-binding protein</fullName>
    </submittedName>
</protein>
<dbReference type="GO" id="GO:0022857">
    <property type="term" value="F:transmembrane transporter activity"/>
    <property type="evidence" value="ECO:0007669"/>
    <property type="project" value="TreeGrafter"/>
</dbReference>
<dbReference type="Proteomes" id="UP000033551">
    <property type="component" value="Unassembled WGS sequence"/>
</dbReference>
<dbReference type="InterPro" id="IPR015854">
    <property type="entry name" value="ABC_transpr_LolD-like"/>
</dbReference>
<dbReference type="GO" id="GO:0005524">
    <property type="term" value="F:ATP binding"/>
    <property type="evidence" value="ECO:0007669"/>
    <property type="project" value="UniProtKB-KW"/>
</dbReference>
<sequence length="76" mass="8329">GNLDSRAGAEVLGFLRQSVDELAQTIVMVTHDPVAASYADRVIFLADGRIVDEMYAPTADQVLDRMKDFDARGRTS</sequence>
<dbReference type="GO" id="GO:0005886">
    <property type="term" value="C:plasma membrane"/>
    <property type="evidence" value="ECO:0007669"/>
    <property type="project" value="TreeGrafter"/>
</dbReference>
<name>A0A0F4JIQ6_9ACTN</name>
<dbReference type="PATRIC" id="fig|68223.7.peg.6610"/>
<keyword evidence="1" id="KW-0067">ATP-binding</keyword>
<evidence type="ECO:0000313" key="1">
    <source>
        <dbReference type="EMBL" id="KJY34065.1"/>
    </source>
</evidence>
<keyword evidence="2" id="KW-1185">Reference proteome</keyword>
<reference evidence="1 2" key="1">
    <citation type="submission" date="2015-02" db="EMBL/GenBank/DDBJ databases">
        <authorList>
            <person name="Ju K.-S."/>
            <person name="Doroghazi J.R."/>
            <person name="Metcalf W."/>
        </authorList>
    </citation>
    <scope>NUCLEOTIDE SEQUENCE [LARGE SCALE GENOMIC DNA]</scope>
    <source>
        <strain evidence="1 2">NRRL ISP-5550</strain>
    </source>
</reference>
<dbReference type="Gene3D" id="3.40.50.300">
    <property type="entry name" value="P-loop containing nucleotide triphosphate hydrolases"/>
    <property type="match status" value="1"/>
</dbReference>
<feature type="non-terminal residue" evidence="1">
    <location>
        <position position="1"/>
    </location>
</feature>
<dbReference type="InterPro" id="IPR027417">
    <property type="entry name" value="P-loop_NTPase"/>
</dbReference>